<evidence type="ECO:0008006" key="4">
    <source>
        <dbReference type="Google" id="ProtNLM"/>
    </source>
</evidence>
<comment type="caution">
    <text evidence="2">The sequence shown here is derived from an EMBL/GenBank/DDBJ whole genome shotgun (WGS) entry which is preliminary data.</text>
</comment>
<name>A0ABQ5SGT6_9CHLO</name>
<accession>A0ABQ5SGT6</accession>
<sequence length="605" mass="62138">VEDLNVASTCPGAGSVPVLDGQSVGAATARIGLRRTASVVLSKKGRDNGGGGGGCGAGEDDDGGDGGRGISGVRHKQLRSQIGGRVSTTSLRNLFAQDRFESPLSAWGRSQWDLATATGSESEPLQVDLCGNTDWEAAPSGRTRGISTTAVAIPEDSPFIDPVPVLSSHAPLAAANSFHHLSDIPPPPSQHTFSVVAPSSIFQLARHQHRELMEGVLVPTTVASGASGDLNSAATATVRRPCPSLKSFATSSAAYSSTGALPRLAEGTSDSCAAAAAAVEKTFPGGSGSDGIDDGATHVILPSLGIGGKSGPPLSGFETQASMGSQRTRAFVLKIMNMVGVEGGVTRPPSVTMTASARGGGTGGGTSAAYVQHCWPVPELAHELSPKPLGIGEGTKDYSAVMSVQATSQDCETRAVAVSAVSAVLAEAVITRAPAQETAPLPSTSRSVDRKDVLPSEFSDAPGFGGNSAADVPMGIDDTWMWNCAPGTAMSGSRSYGCVTVTEREKAMRFCECGCRCDSKNALKSWLKEHHMSGAPDRVRIPAEVGMCMRAADSEGQRGSSLGCAVEFVMMTGSGCRCKSATGHTSNSFSRRLLQGIRKLVFCGP</sequence>
<evidence type="ECO:0000313" key="2">
    <source>
        <dbReference type="EMBL" id="GLI68663.1"/>
    </source>
</evidence>
<evidence type="ECO:0000256" key="1">
    <source>
        <dbReference type="SAM" id="MobiDB-lite"/>
    </source>
</evidence>
<dbReference type="Proteomes" id="UP001165090">
    <property type="component" value="Unassembled WGS sequence"/>
</dbReference>
<protein>
    <recommendedName>
        <fullName evidence="4">C2H2-type domain-containing protein</fullName>
    </recommendedName>
</protein>
<feature type="region of interest" description="Disordered" evidence="1">
    <location>
        <begin position="43"/>
        <end position="69"/>
    </location>
</feature>
<reference evidence="2 3" key="1">
    <citation type="journal article" date="2023" name="IScience">
        <title>Expanded male sex-determining region conserved during the evolution of homothallism in the green alga Volvox.</title>
        <authorList>
            <person name="Yamamoto K."/>
            <person name="Matsuzaki R."/>
            <person name="Mahakham W."/>
            <person name="Heman W."/>
            <person name="Sekimoto H."/>
            <person name="Kawachi M."/>
            <person name="Minakuchi Y."/>
            <person name="Toyoda A."/>
            <person name="Nozaki H."/>
        </authorList>
    </citation>
    <scope>NUCLEOTIDE SEQUENCE [LARGE SCALE GENOMIC DNA]</scope>
    <source>
        <strain evidence="2 3">NIES-4468</strain>
    </source>
</reference>
<keyword evidence="3" id="KW-1185">Reference proteome</keyword>
<gene>
    <name evidence="2" type="ORF">VaNZ11_013139</name>
</gene>
<dbReference type="EMBL" id="BSDZ01000080">
    <property type="protein sequence ID" value="GLI68663.1"/>
    <property type="molecule type" value="Genomic_DNA"/>
</dbReference>
<feature type="non-terminal residue" evidence="2">
    <location>
        <position position="1"/>
    </location>
</feature>
<evidence type="ECO:0000313" key="3">
    <source>
        <dbReference type="Proteomes" id="UP001165090"/>
    </source>
</evidence>
<proteinExistence type="predicted"/>
<feature type="compositionally biased region" description="Gly residues" evidence="1">
    <location>
        <begin position="48"/>
        <end position="57"/>
    </location>
</feature>
<organism evidence="2 3">
    <name type="scientific">Volvox africanus</name>
    <dbReference type="NCBI Taxonomy" id="51714"/>
    <lineage>
        <taxon>Eukaryota</taxon>
        <taxon>Viridiplantae</taxon>
        <taxon>Chlorophyta</taxon>
        <taxon>core chlorophytes</taxon>
        <taxon>Chlorophyceae</taxon>
        <taxon>CS clade</taxon>
        <taxon>Chlamydomonadales</taxon>
        <taxon>Volvocaceae</taxon>
        <taxon>Volvox</taxon>
    </lineage>
</organism>